<protein>
    <submittedName>
        <fullName evidence="1">Uncharacterized protein</fullName>
    </submittedName>
</protein>
<evidence type="ECO:0000313" key="1">
    <source>
        <dbReference type="EMBL" id="MFH4981525.1"/>
    </source>
</evidence>
<reference evidence="1 2" key="1">
    <citation type="submission" date="2024-08" db="EMBL/GenBank/DDBJ databases">
        <title>Gnathostoma spinigerum genome.</title>
        <authorList>
            <person name="Gonzalez-Bertolin B."/>
            <person name="Monzon S."/>
            <person name="Zaballos A."/>
            <person name="Jimenez P."/>
            <person name="Dekumyoy P."/>
            <person name="Varona S."/>
            <person name="Cuesta I."/>
            <person name="Sumanam S."/>
            <person name="Adisakwattana P."/>
            <person name="Gasser R.B."/>
            <person name="Hernandez-Gonzalez A."/>
            <person name="Young N.D."/>
            <person name="Perteguer M.J."/>
        </authorList>
    </citation>
    <scope>NUCLEOTIDE SEQUENCE [LARGE SCALE GENOMIC DNA]</scope>
    <source>
        <strain evidence="1">AL3</strain>
        <tissue evidence="1">Liver</tissue>
    </source>
</reference>
<gene>
    <name evidence="1" type="ORF">AB6A40_008234</name>
</gene>
<proteinExistence type="predicted"/>
<evidence type="ECO:0000313" key="2">
    <source>
        <dbReference type="Proteomes" id="UP001608902"/>
    </source>
</evidence>
<sequence>MVFFVTAYQYVPGGNSQVPRHAAAAFGICIDQETGKRFPGVFLASKDRRIQEKVRLNKLSSTDLLRLMDAGPKAI</sequence>
<dbReference type="AlphaFoldDB" id="A0ABD6EZ26"/>
<accession>A0ABD6EZ26</accession>
<name>A0ABD6EZ26_9BILA</name>
<dbReference type="Proteomes" id="UP001608902">
    <property type="component" value="Unassembled WGS sequence"/>
</dbReference>
<comment type="caution">
    <text evidence="1">The sequence shown here is derived from an EMBL/GenBank/DDBJ whole genome shotgun (WGS) entry which is preliminary data.</text>
</comment>
<dbReference type="EMBL" id="JBGFUD010007390">
    <property type="protein sequence ID" value="MFH4981525.1"/>
    <property type="molecule type" value="Genomic_DNA"/>
</dbReference>
<organism evidence="1 2">
    <name type="scientific">Gnathostoma spinigerum</name>
    <dbReference type="NCBI Taxonomy" id="75299"/>
    <lineage>
        <taxon>Eukaryota</taxon>
        <taxon>Metazoa</taxon>
        <taxon>Ecdysozoa</taxon>
        <taxon>Nematoda</taxon>
        <taxon>Chromadorea</taxon>
        <taxon>Rhabditida</taxon>
        <taxon>Spirurina</taxon>
        <taxon>Gnathostomatomorpha</taxon>
        <taxon>Gnathostomatoidea</taxon>
        <taxon>Gnathostomatidae</taxon>
        <taxon>Gnathostoma</taxon>
    </lineage>
</organism>
<keyword evidence="2" id="KW-1185">Reference proteome</keyword>